<organism evidence="1 2">
    <name type="scientific">Gigaspora margarita</name>
    <dbReference type="NCBI Taxonomy" id="4874"/>
    <lineage>
        <taxon>Eukaryota</taxon>
        <taxon>Fungi</taxon>
        <taxon>Fungi incertae sedis</taxon>
        <taxon>Mucoromycota</taxon>
        <taxon>Glomeromycotina</taxon>
        <taxon>Glomeromycetes</taxon>
        <taxon>Diversisporales</taxon>
        <taxon>Gigasporaceae</taxon>
        <taxon>Gigaspora</taxon>
    </lineage>
</organism>
<reference evidence="1 2" key="1">
    <citation type="submission" date="2021-06" db="EMBL/GenBank/DDBJ databases">
        <authorList>
            <person name="Kallberg Y."/>
            <person name="Tangrot J."/>
            <person name="Rosling A."/>
        </authorList>
    </citation>
    <scope>NUCLEOTIDE SEQUENCE [LARGE SCALE GENOMIC DNA]</scope>
    <source>
        <strain evidence="1 2">120-4 pot B 10/14</strain>
    </source>
</reference>
<comment type="caution">
    <text evidence="1">The sequence shown here is derived from an EMBL/GenBank/DDBJ whole genome shotgun (WGS) entry which is preliminary data.</text>
</comment>
<evidence type="ECO:0000313" key="1">
    <source>
        <dbReference type="EMBL" id="CAG8604100.1"/>
    </source>
</evidence>
<keyword evidence="2" id="KW-1185">Reference proteome</keyword>
<name>A0ABN7UJY6_GIGMA</name>
<accession>A0ABN7UJY6</accession>
<gene>
    <name evidence="1" type="ORF">GMARGA_LOCUS7030</name>
</gene>
<dbReference type="Proteomes" id="UP000789901">
    <property type="component" value="Unassembled WGS sequence"/>
</dbReference>
<feature type="non-terminal residue" evidence="1">
    <location>
        <position position="1"/>
    </location>
</feature>
<proteinExistence type="predicted"/>
<evidence type="ECO:0000313" key="2">
    <source>
        <dbReference type="Proteomes" id="UP000789901"/>
    </source>
</evidence>
<sequence length="40" mass="4490">GPDLKESTKMKCASETRISKVDNRPFKIILKAANMVIQVE</sequence>
<protein>
    <submittedName>
        <fullName evidence="1">36127_t:CDS:1</fullName>
    </submittedName>
</protein>
<dbReference type="EMBL" id="CAJVQB010003302">
    <property type="protein sequence ID" value="CAG8604100.1"/>
    <property type="molecule type" value="Genomic_DNA"/>
</dbReference>